<keyword evidence="1" id="KW-0472">Membrane</keyword>
<organism evidence="2">
    <name type="scientific">Solanum chacoense</name>
    <name type="common">Chaco potato</name>
    <dbReference type="NCBI Taxonomy" id="4108"/>
    <lineage>
        <taxon>Eukaryota</taxon>
        <taxon>Viridiplantae</taxon>
        <taxon>Streptophyta</taxon>
        <taxon>Embryophyta</taxon>
        <taxon>Tracheophyta</taxon>
        <taxon>Spermatophyta</taxon>
        <taxon>Magnoliopsida</taxon>
        <taxon>eudicotyledons</taxon>
        <taxon>Gunneridae</taxon>
        <taxon>Pentapetalae</taxon>
        <taxon>asterids</taxon>
        <taxon>lamiids</taxon>
        <taxon>Solanales</taxon>
        <taxon>Solanaceae</taxon>
        <taxon>Solanoideae</taxon>
        <taxon>Solaneae</taxon>
        <taxon>Solanum</taxon>
    </lineage>
</organism>
<evidence type="ECO:0000313" key="2">
    <source>
        <dbReference type="EMBL" id="JAP13114.1"/>
    </source>
</evidence>
<protein>
    <submittedName>
        <fullName evidence="2">Putative ovule protein</fullName>
    </submittedName>
</protein>
<keyword evidence="1" id="KW-0812">Transmembrane</keyword>
<dbReference type="EMBL" id="GEDG01028537">
    <property type="protein sequence ID" value="JAP13114.1"/>
    <property type="molecule type" value="Transcribed_RNA"/>
</dbReference>
<sequence length="112" mass="12916">MYIVYMLTSIRFLCSQVQGTINMSQSFHVMLNETKLASFQSPIDFQLSSYETTKNCMAQFALNTFFVLLNSSHTNSFDTESILRLRIIVIIIIIVIFTRLIFNPIPSRIVKP</sequence>
<accession>A0A0V0GYZ7</accession>
<feature type="transmembrane region" description="Helical" evidence="1">
    <location>
        <begin position="82"/>
        <end position="102"/>
    </location>
</feature>
<reference evidence="2" key="1">
    <citation type="submission" date="2015-12" db="EMBL/GenBank/DDBJ databases">
        <title>Gene expression during late stages of embryo sac development: a critical building block for successful pollen-pistil interactions.</title>
        <authorList>
            <person name="Liu Y."/>
            <person name="Joly V."/>
            <person name="Sabar M."/>
            <person name="Matton D.P."/>
        </authorList>
    </citation>
    <scope>NUCLEOTIDE SEQUENCE</scope>
</reference>
<dbReference type="AlphaFoldDB" id="A0A0V0GYZ7"/>
<name>A0A0V0GYZ7_SOLCH</name>
<proteinExistence type="predicted"/>
<keyword evidence="1" id="KW-1133">Transmembrane helix</keyword>
<evidence type="ECO:0000256" key="1">
    <source>
        <dbReference type="SAM" id="Phobius"/>
    </source>
</evidence>